<protein>
    <submittedName>
        <fullName evidence="6">Pirin family protein</fullName>
    </submittedName>
</protein>
<dbReference type="PIRSF" id="PIRSF006232">
    <property type="entry name" value="Pirin"/>
    <property type="match status" value="1"/>
</dbReference>
<dbReference type="EMBL" id="QWGE01000006">
    <property type="protein sequence ID" value="RIJ34031.1"/>
    <property type="molecule type" value="Genomic_DNA"/>
</dbReference>
<dbReference type="AlphaFoldDB" id="A0A399RT45"/>
<gene>
    <name evidence="6" type="ORF">D1627_16805</name>
</gene>
<keyword evidence="2" id="KW-0479">Metal-binding</keyword>
<feature type="domain" description="Pirin N-terminal" evidence="4">
    <location>
        <begin position="12"/>
        <end position="121"/>
    </location>
</feature>
<dbReference type="Proteomes" id="UP000266005">
    <property type="component" value="Unassembled WGS sequence"/>
</dbReference>
<comment type="similarity">
    <text evidence="1 3">Belongs to the pirin family.</text>
</comment>
<evidence type="ECO:0000259" key="5">
    <source>
        <dbReference type="Pfam" id="PF17954"/>
    </source>
</evidence>
<feature type="domain" description="Quercetin 2,3-dioxygenase C-terminal cupin" evidence="5">
    <location>
        <begin position="149"/>
        <end position="234"/>
    </location>
</feature>
<feature type="binding site" evidence="2">
    <location>
        <position position="59"/>
    </location>
    <ligand>
        <name>Fe cation</name>
        <dbReference type="ChEBI" id="CHEBI:24875"/>
    </ligand>
</feature>
<dbReference type="OrthoDB" id="321327at2"/>
<reference evidence="7" key="1">
    <citation type="submission" date="2018-08" db="EMBL/GenBank/DDBJ databases">
        <title>Mucilaginibacter sp. MYSH2.</title>
        <authorList>
            <person name="Seo T."/>
        </authorList>
    </citation>
    <scope>NUCLEOTIDE SEQUENCE [LARGE SCALE GENOMIC DNA]</scope>
    <source>
        <strain evidence="7">KIRAN</strain>
    </source>
</reference>
<evidence type="ECO:0000259" key="4">
    <source>
        <dbReference type="Pfam" id="PF02678"/>
    </source>
</evidence>
<evidence type="ECO:0000313" key="7">
    <source>
        <dbReference type="Proteomes" id="UP000266005"/>
    </source>
</evidence>
<dbReference type="InterPro" id="IPR011051">
    <property type="entry name" value="RmlC_Cupin_sf"/>
</dbReference>
<dbReference type="InterPro" id="IPR003829">
    <property type="entry name" value="Pirin_N_dom"/>
</dbReference>
<dbReference type="Gene3D" id="2.60.120.10">
    <property type="entry name" value="Jelly Rolls"/>
    <property type="match status" value="2"/>
</dbReference>
<comment type="cofactor">
    <cofactor evidence="2">
        <name>Fe cation</name>
        <dbReference type="ChEBI" id="CHEBI:24875"/>
    </cofactor>
    <text evidence="2">Binds 1 Fe cation per subunit.</text>
</comment>
<sequence length="237" mass="26543">MSKKIIHKADTRGHANHGWLNSHHTFSFARYYNPERMGFGLLRVLNDDIVAPGMGFGTHPHDNMEIVSIPLKGALAHQDSTGTSEVIETNEVQIMSAGSGLTHSEFNASKTEPVNFLQIWVFPKEQSIQPRYEQKAYKPEDRQNKLQTVISPEKGSDALWINQDAWFTLGSLKAGFSEDYQLHKRGNGVYAFVLEGEVEIDGEKLEKRDGMGISDADWVSIKSSADAELLLIEIPMK</sequence>
<dbReference type="Pfam" id="PF02678">
    <property type="entry name" value="Pirin"/>
    <property type="match status" value="1"/>
</dbReference>
<evidence type="ECO:0000256" key="2">
    <source>
        <dbReference type="PIRSR" id="PIRSR006232-1"/>
    </source>
</evidence>
<proteinExistence type="inferred from homology"/>
<organism evidence="6 7">
    <name type="scientific">Pontibacter oryzae</name>
    <dbReference type="NCBI Taxonomy" id="2304593"/>
    <lineage>
        <taxon>Bacteria</taxon>
        <taxon>Pseudomonadati</taxon>
        <taxon>Bacteroidota</taxon>
        <taxon>Cytophagia</taxon>
        <taxon>Cytophagales</taxon>
        <taxon>Hymenobacteraceae</taxon>
        <taxon>Pontibacter</taxon>
    </lineage>
</organism>
<accession>A0A399RT45</accession>
<dbReference type="InterPro" id="IPR041602">
    <property type="entry name" value="Quercetinase_C"/>
</dbReference>
<keyword evidence="7" id="KW-1185">Reference proteome</keyword>
<feature type="binding site" evidence="2">
    <location>
        <position position="105"/>
    </location>
    <ligand>
        <name>Fe cation</name>
        <dbReference type="ChEBI" id="CHEBI:24875"/>
    </ligand>
</feature>
<name>A0A399RT45_9BACT</name>
<keyword evidence="2" id="KW-0408">Iron</keyword>
<dbReference type="InterPro" id="IPR014710">
    <property type="entry name" value="RmlC-like_jellyroll"/>
</dbReference>
<dbReference type="SUPFAM" id="SSF51182">
    <property type="entry name" value="RmlC-like cupins"/>
    <property type="match status" value="1"/>
</dbReference>
<dbReference type="PANTHER" id="PTHR43212:SF3">
    <property type="entry name" value="QUERCETIN 2,3-DIOXYGENASE"/>
    <property type="match status" value="1"/>
</dbReference>
<dbReference type="CDD" id="cd02910">
    <property type="entry name" value="cupin_Yhhw_N"/>
    <property type="match status" value="1"/>
</dbReference>
<dbReference type="RefSeq" id="WP_119433441.1">
    <property type="nucleotide sequence ID" value="NZ_QWGE01000006.1"/>
</dbReference>
<dbReference type="Pfam" id="PF17954">
    <property type="entry name" value="Pirin_C_2"/>
    <property type="match status" value="1"/>
</dbReference>
<dbReference type="PANTHER" id="PTHR43212">
    <property type="entry name" value="QUERCETIN 2,3-DIOXYGENASE"/>
    <property type="match status" value="1"/>
</dbReference>
<feature type="binding site" evidence="2">
    <location>
        <position position="103"/>
    </location>
    <ligand>
        <name>Fe cation</name>
        <dbReference type="ChEBI" id="CHEBI:24875"/>
    </ligand>
</feature>
<feature type="binding site" evidence="2">
    <location>
        <position position="61"/>
    </location>
    <ligand>
        <name>Fe cation</name>
        <dbReference type="ChEBI" id="CHEBI:24875"/>
    </ligand>
</feature>
<evidence type="ECO:0000256" key="1">
    <source>
        <dbReference type="ARBA" id="ARBA00008416"/>
    </source>
</evidence>
<evidence type="ECO:0000256" key="3">
    <source>
        <dbReference type="RuleBase" id="RU003457"/>
    </source>
</evidence>
<evidence type="ECO:0000313" key="6">
    <source>
        <dbReference type="EMBL" id="RIJ34031.1"/>
    </source>
</evidence>
<dbReference type="GO" id="GO:0046872">
    <property type="term" value="F:metal ion binding"/>
    <property type="evidence" value="ECO:0007669"/>
    <property type="project" value="UniProtKB-KW"/>
</dbReference>
<dbReference type="InterPro" id="IPR012093">
    <property type="entry name" value="Pirin"/>
</dbReference>
<comment type="caution">
    <text evidence="6">The sequence shown here is derived from an EMBL/GenBank/DDBJ whole genome shotgun (WGS) entry which is preliminary data.</text>
</comment>